<dbReference type="SMART" id="SM00086">
    <property type="entry name" value="PAC"/>
    <property type="match status" value="1"/>
</dbReference>
<evidence type="ECO:0000256" key="14">
    <source>
        <dbReference type="ARBA" id="ARBA00022991"/>
    </source>
</evidence>
<dbReference type="PROSITE" id="PS50113">
    <property type="entry name" value="PAC"/>
    <property type="match status" value="1"/>
</dbReference>
<dbReference type="PANTHER" id="PTHR41523:SF8">
    <property type="entry name" value="ETHYLENE RESPONSE SENSOR PROTEIN"/>
    <property type="match status" value="1"/>
</dbReference>
<keyword evidence="6" id="KW-0716">Sensory transduction</keyword>
<keyword evidence="12" id="KW-0418">Kinase</keyword>
<reference evidence="20" key="1">
    <citation type="journal article" date="2019" name="Int. J. Syst. Evol. Microbiol.">
        <title>The Global Catalogue of Microorganisms (GCM) 10K type strain sequencing project: providing services to taxonomists for standard genome sequencing and annotation.</title>
        <authorList>
            <consortium name="The Broad Institute Genomics Platform"/>
            <consortium name="The Broad Institute Genome Sequencing Center for Infectious Disease"/>
            <person name="Wu L."/>
            <person name="Ma J."/>
        </authorList>
    </citation>
    <scope>NUCLEOTIDE SEQUENCE [LARGE SCALE GENOMIC DNA]</scope>
    <source>
        <strain evidence="20">CGMCC 1.16444</strain>
    </source>
</reference>
<keyword evidence="9" id="KW-0808">Transferase</keyword>
<keyword evidence="11" id="KW-0547">Nucleotide-binding</keyword>
<dbReference type="PANTHER" id="PTHR41523">
    <property type="entry name" value="TWO-COMPONENT SYSTEM SENSOR PROTEIN"/>
    <property type="match status" value="1"/>
</dbReference>
<dbReference type="InterPro" id="IPR000014">
    <property type="entry name" value="PAS"/>
</dbReference>
<keyword evidence="20" id="KW-1185">Reference proteome</keyword>
<keyword evidence="5" id="KW-0597">Phosphoprotein</keyword>
<evidence type="ECO:0000256" key="4">
    <source>
        <dbReference type="ARBA" id="ARBA00022543"/>
    </source>
</evidence>
<dbReference type="InterPro" id="IPR000700">
    <property type="entry name" value="PAS-assoc_C"/>
</dbReference>
<evidence type="ECO:0000256" key="11">
    <source>
        <dbReference type="ARBA" id="ARBA00022741"/>
    </source>
</evidence>
<feature type="domain" description="PAS" evidence="17">
    <location>
        <begin position="27"/>
        <end position="67"/>
    </location>
</feature>
<evidence type="ECO:0000256" key="1">
    <source>
        <dbReference type="ARBA" id="ARBA00000085"/>
    </source>
</evidence>
<dbReference type="NCBIfam" id="TIGR00229">
    <property type="entry name" value="sensory_box"/>
    <property type="match status" value="2"/>
</dbReference>
<organism evidence="19 20">
    <name type="scientific">Flaviflagellibacter deserti</name>
    <dbReference type="NCBI Taxonomy" id="2267266"/>
    <lineage>
        <taxon>Bacteria</taxon>
        <taxon>Pseudomonadati</taxon>
        <taxon>Pseudomonadota</taxon>
        <taxon>Alphaproteobacteria</taxon>
        <taxon>Hyphomicrobiales</taxon>
        <taxon>Flaviflagellibacter</taxon>
    </lineage>
</organism>
<keyword evidence="8" id="KW-0288">FMN</keyword>
<keyword evidence="16" id="KW-0675">Receptor</keyword>
<evidence type="ECO:0000256" key="13">
    <source>
        <dbReference type="ARBA" id="ARBA00022840"/>
    </source>
</evidence>
<dbReference type="Gene3D" id="3.30.565.10">
    <property type="entry name" value="Histidine kinase-like ATPase, C-terminal domain"/>
    <property type="match status" value="1"/>
</dbReference>
<gene>
    <name evidence="19" type="ORF">ACFPFW_00330</name>
</gene>
<feature type="domain" description="PAS" evidence="17">
    <location>
        <begin position="154"/>
        <end position="223"/>
    </location>
</feature>
<evidence type="ECO:0000256" key="3">
    <source>
        <dbReference type="ARBA" id="ARBA00021740"/>
    </source>
</evidence>
<dbReference type="CDD" id="cd00130">
    <property type="entry name" value="PAS"/>
    <property type="match status" value="2"/>
</dbReference>
<feature type="domain" description="PAC" evidence="18">
    <location>
        <begin position="227"/>
        <end position="279"/>
    </location>
</feature>
<comment type="catalytic activity">
    <reaction evidence="1">
        <text>ATP + protein L-histidine = ADP + protein N-phospho-L-histidine.</text>
        <dbReference type="EC" id="2.7.13.3"/>
    </reaction>
</comment>
<dbReference type="InterPro" id="IPR011102">
    <property type="entry name" value="Sig_transdc_His_kinase_HWE"/>
</dbReference>
<dbReference type="EMBL" id="JBHSJF010000001">
    <property type="protein sequence ID" value="MFC5066456.1"/>
    <property type="molecule type" value="Genomic_DNA"/>
</dbReference>
<dbReference type="Pfam" id="PF08448">
    <property type="entry name" value="PAS_4"/>
    <property type="match status" value="1"/>
</dbReference>
<keyword evidence="15" id="KW-0843">Virulence</keyword>
<keyword evidence="14" id="KW-0157">Chromophore</keyword>
<evidence type="ECO:0000256" key="9">
    <source>
        <dbReference type="ARBA" id="ARBA00022679"/>
    </source>
</evidence>
<keyword evidence="4" id="KW-0600">Photoreceptor protein</keyword>
<evidence type="ECO:0000256" key="6">
    <source>
        <dbReference type="ARBA" id="ARBA00022606"/>
    </source>
</evidence>
<evidence type="ECO:0000259" key="17">
    <source>
        <dbReference type="PROSITE" id="PS50112"/>
    </source>
</evidence>
<proteinExistence type="predicted"/>
<sequence length="477" mass="51959">MSVQPVDDAFATEVGAGERPPFRVVPNQFALPDVLEALPEAVYTTDADGRITSYNKAAVELWGVAPELGKSEFCGSWKLYWPDGTPLPHDECPMAQALREKRPSRGAEAIAERPDGTRVPFQPFPTPLFDRFGNLIGAVNMLVDLSGRNVAYETAQRLSAIVESSDDAMLVKDLNGIITTWNDGAERLFGYTADEAIGRPVTMLIPADRQDEEPSILARIRRGDRVDHYETIRRRKDGSLVEISLSVSPVRDRAGRIVGASKVARDITERRRAEEQQNLLIREMDHRVKNLFTLVHGLVTLSARSAATPDELASTVSARLNALARAHALTIPQISSAAARQDQPITLHALIRSITTPYDCDNRQRLVIKGPDIAISGSAVTSFALILHEFATNAAKYGSLSTPEGQVEIGCHENGNDFVLTWTETGCPLSSQPGEEGFGTRLVKATVQGQLGGAVSREWTSGGLVISLTIPHDRLVP</sequence>
<dbReference type="InterPro" id="IPR035965">
    <property type="entry name" value="PAS-like_dom_sf"/>
</dbReference>
<evidence type="ECO:0000259" key="18">
    <source>
        <dbReference type="PROSITE" id="PS50113"/>
    </source>
</evidence>
<evidence type="ECO:0000313" key="20">
    <source>
        <dbReference type="Proteomes" id="UP001595796"/>
    </source>
</evidence>
<dbReference type="SUPFAM" id="SSF55874">
    <property type="entry name" value="ATPase domain of HSP90 chaperone/DNA topoisomerase II/histidine kinase"/>
    <property type="match status" value="1"/>
</dbReference>
<evidence type="ECO:0000313" key="19">
    <source>
        <dbReference type="EMBL" id="MFC5066456.1"/>
    </source>
</evidence>
<evidence type="ECO:0000256" key="8">
    <source>
        <dbReference type="ARBA" id="ARBA00022643"/>
    </source>
</evidence>
<evidence type="ECO:0000256" key="10">
    <source>
        <dbReference type="ARBA" id="ARBA00022737"/>
    </source>
</evidence>
<dbReference type="Gene3D" id="3.30.450.20">
    <property type="entry name" value="PAS domain"/>
    <property type="match status" value="2"/>
</dbReference>
<comment type="caution">
    <text evidence="19">The sequence shown here is derived from an EMBL/GenBank/DDBJ whole genome shotgun (WGS) entry which is preliminary data.</text>
</comment>
<name>A0ABV9YX84_9HYPH</name>
<dbReference type="Pfam" id="PF07536">
    <property type="entry name" value="HWE_HK"/>
    <property type="match status" value="1"/>
</dbReference>
<dbReference type="InterPro" id="IPR036890">
    <property type="entry name" value="HATPase_C_sf"/>
</dbReference>
<dbReference type="InterPro" id="IPR013767">
    <property type="entry name" value="PAS_fold"/>
</dbReference>
<accession>A0ABV9YX84</accession>
<evidence type="ECO:0000256" key="16">
    <source>
        <dbReference type="ARBA" id="ARBA00023170"/>
    </source>
</evidence>
<dbReference type="InterPro" id="IPR013656">
    <property type="entry name" value="PAS_4"/>
</dbReference>
<dbReference type="SMART" id="SM00911">
    <property type="entry name" value="HWE_HK"/>
    <property type="match status" value="1"/>
</dbReference>
<dbReference type="SMART" id="SM00091">
    <property type="entry name" value="PAS"/>
    <property type="match status" value="2"/>
</dbReference>
<evidence type="ECO:0000256" key="2">
    <source>
        <dbReference type="ARBA" id="ARBA00012438"/>
    </source>
</evidence>
<dbReference type="Proteomes" id="UP001595796">
    <property type="component" value="Unassembled WGS sequence"/>
</dbReference>
<evidence type="ECO:0000256" key="5">
    <source>
        <dbReference type="ARBA" id="ARBA00022553"/>
    </source>
</evidence>
<dbReference type="Pfam" id="PF00989">
    <property type="entry name" value="PAS"/>
    <property type="match status" value="1"/>
</dbReference>
<protein>
    <recommendedName>
        <fullName evidence="3">Blue-light-activated histidine kinase</fullName>
        <ecNumber evidence="2">2.7.13.3</ecNumber>
    </recommendedName>
</protein>
<dbReference type="RefSeq" id="WP_379768928.1">
    <property type="nucleotide sequence ID" value="NZ_JBHSJF010000001.1"/>
</dbReference>
<dbReference type="SUPFAM" id="SSF55785">
    <property type="entry name" value="PYP-like sensor domain (PAS domain)"/>
    <property type="match status" value="2"/>
</dbReference>
<keyword evidence="7" id="KW-0285">Flavoprotein</keyword>
<keyword evidence="10" id="KW-0677">Repeat</keyword>
<dbReference type="EC" id="2.7.13.3" evidence="2"/>
<evidence type="ECO:0000256" key="7">
    <source>
        <dbReference type="ARBA" id="ARBA00022630"/>
    </source>
</evidence>
<evidence type="ECO:0000256" key="15">
    <source>
        <dbReference type="ARBA" id="ARBA00023026"/>
    </source>
</evidence>
<dbReference type="PROSITE" id="PS50112">
    <property type="entry name" value="PAS"/>
    <property type="match status" value="2"/>
</dbReference>
<evidence type="ECO:0000256" key="12">
    <source>
        <dbReference type="ARBA" id="ARBA00022777"/>
    </source>
</evidence>
<dbReference type="InterPro" id="IPR001610">
    <property type="entry name" value="PAC"/>
</dbReference>
<keyword evidence="13" id="KW-0067">ATP-binding</keyword>